<evidence type="ECO:0000313" key="2">
    <source>
        <dbReference type="EMBL" id="KFM99242.1"/>
    </source>
</evidence>
<dbReference type="Proteomes" id="UP000029389">
    <property type="component" value="Unassembled WGS sequence"/>
</dbReference>
<dbReference type="SUPFAM" id="SSF53474">
    <property type="entry name" value="alpha/beta-Hydrolases"/>
    <property type="match status" value="1"/>
</dbReference>
<organism evidence="2 3">
    <name type="scientific">Bacillus clarus</name>
    <dbReference type="NCBI Taxonomy" id="2338372"/>
    <lineage>
        <taxon>Bacteria</taxon>
        <taxon>Bacillati</taxon>
        <taxon>Bacillota</taxon>
        <taxon>Bacilli</taxon>
        <taxon>Bacillales</taxon>
        <taxon>Bacillaceae</taxon>
        <taxon>Bacillus</taxon>
        <taxon>Bacillus cereus group</taxon>
    </lineage>
</organism>
<proteinExistence type="predicted"/>
<evidence type="ECO:0000259" key="1">
    <source>
        <dbReference type="Pfam" id="PF00561"/>
    </source>
</evidence>
<protein>
    <submittedName>
        <fullName evidence="2">Alpha/beta hydrolase fold family protein</fullName>
    </submittedName>
</protein>
<name>A0A090YMS5_9BACI</name>
<dbReference type="AlphaFoldDB" id="A0A090YMS5"/>
<comment type="caution">
    <text evidence="2">The sequence shown here is derived from an EMBL/GenBank/DDBJ whole genome shotgun (WGS) entry which is preliminary data.</text>
</comment>
<dbReference type="EMBL" id="JMQC01000008">
    <property type="protein sequence ID" value="KFM99242.1"/>
    <property type="molecule type" value="Genomic_DNA"/>
</dbReference>
<dbReference type="InterPro" id="IPR029058">
    <property type="entry name" value="AB_hydrolase_fold"/>
</dbReference>
<keyword evidence="2" id="KW-0378">Hydrolase</keyword>
<dbReference type="PATRIC" id="fig|1405.8.peg.5166"/>
<reference evidence="2 3" key="1">
    <citation type="submission" date="2014-04" db="EMBL/GenBank/DDBJ databases">
        <authorList>
            <person name="Bishop-Lilly K.A."/>
            <person name="Broomall S.M."/>
            <person name="Chain P.S."/>
            <person name="Chertkov O."/>
            <person name="Coyne S.R."/>
            <person name="Daligault H.E."/>
            <person name="Davenport K.W."/>
            <person name="Erkkila T."/>
            <person name="Frey K.G."/>
            <person name="Gibbons H.S."/>
            <person name="Gu W."/>
            <person name="Jaissle J."/>
            <person name="Johnson S.L."/>
            <person name="Koroleva G.I."/>
            <person name="Ladner J.T."/>
            <person name="Lo C.-C."/>
            <person name="Minogue T.D."/>
            <person name="Munk C."/>
            <person name="Palacios G.F."/>
            <person name="Redden C.L."/>
            <person name="Rosenzweig C.N."/>
            <person name="Scholz M.B."/>
            <person name="Teshima H."/>
            <person name="Xu Y."/>
        </authorList>
    </citation>
    <scope>NUCLEOTIDE SEQUENCE [LARGE SCALE GENOMIC DNA]</scope>
    <source>
        <strain evidence="2 3">BHP</strain>
    </source>
</reference>
<evidence type="ECO:0000313" key="3">
    <source>
        <dbReference type="Proteomes" id="UP000029389"/>
    </source>
</evidence>
<gene>
    <name evidence="2" type="ORF">DJ93_5014</name>
</gene>
<sequence>MKWLDEVLHTLEIEKFYFLSHSRGSFVALFYLLEHPEKVLGSILIDGGYQ</sequence>
<dbReference type="Pfam" id="PF00561">
    <property type="entry name" value="Abhydrolase_1"/>
    <property type="match status" value="1"/>
</dbReference>
<dbReference type="GO" id="GO:0016787">
    <property type="term" value="F:hydrolase activity"/>
    <property type="evidence" value="ECO:0007669"/>
    <property type="project" value="UniProtKB-KW"/>
</dbReference>
<accession>A0A090YMS5</accession>
<dbReference type="InterPro" id="IPR000073">
    <property type="entry name" value="AB_hydrolase_1"/>
</dbReference>
<dbReference type="Gene3D" id="3.40.50.1820">
    <property type="entry name" value="alpha/beta hydrolase"/>
    <property type="match status" value="1"/>
</dbReference>
<feature type="domain" description="AB hydrolase-1" evidence="1">
    <location>
        <begin position="2"/>
        <end position="47"/>
    </location>
</feature>